<evidence type="ECO:0000313" key="1">
    <source>
        <dbReference type="EMBL" id="MBB3193087.1"/>
    </source>
</evidence>
<accession>A0ABR6GLZ3</accession>
<dbReference type="Proteomes" id="UP000574369">
    <property type="component" value="Unassembled WGS sequence"/>
</dbReference>
<protein>
    <submittedName>
        <fullName evidence="1">Uncharacterized protein</fullName>
    </submittedName>
</protein>
<organism evidence="1 2">
    <name type="scientific">Roseateles terrae</name>
    <dbReference type="NCBI Taxonomy" id="431060"/>
    <lineage>
        <taxon>Bacteria</taxon>
        <taxon>Pseudomonadati</taxon>
        <taxon>Pseudomonadota</taxon>
        <taxon>Betaproteobacteria</taxon>
        <taxon>Burkholderiales</taxon>
        <taxon>Sphaerotilaceae</taxon>
        <taxon>Roseateles</taxon>
    </lineage>
</organism>
<evidence type="ECO:0000313" key="2">
    <source>
        <dbReference type="Proteomes" id="UP000574369"/>
    </source>
</evidence>
<sequence length="117" mass="12724">MSTVTFESPHGWGTAQWVGLRPEEGARRQVELAIPGVLTWGYEVAGSREEDEAIFEEEGRVCLVGRVRWSGEDGVTALQLGSDLVLVAIANPPVLMPTHLVIRAPRLQLFDVIACAA</sequence>
<keyword evidence="2" id="KW-1185">Reference proteome</keyword>
<gene>
    <name evidence="1" type="ORF">FHS28_000452</name>
</gene>
<reference evidence="1 2" key="1">
    <citation type="submission" date="2020-08" db="EMBL/GenBank/DDBJ databases">
        <title>Genomic Encyclopedia of Type Strains, Phase III (KMG-III): the genomes of soil and plant-associated and newly described type strains.</title>
        <authorList>
            <person name="Whitman W."/>
        </authorList>
    </citation>
    <scope>NUCLEOTIDE SEQUENCE [LARGE SCALE GENOMIC DNA]</scope>
    <source>
        <strain evidence="1 2">CECT 7247</strain>
    </source>
</reference>
<dbReference type="EMBL" id="JACHXO010000001">
    <property type="protein sequence ID" value="MBB3193087.1"/>
    <property type="molecule type" value="Genomic_DNA"/>
</dbReference>
<dbReference type="RefSeq" id="WP_184294023.1">
    <property type="nucleotide sequence ID" value="NZ_JACHXO010000001.1"/>
</dbReference>
<name>A0ABR6GLZ3_9BURK</name>
<comment type="caution">
    <text evidence="1">The sequence shown here is derived from an EMBL/GenBank/DDBJ whole genome shotgun (WGS) entry which is preliminary data.</text>
</comment>
<proteinExistence type="predicted"/>